<evidence type="ECO:0000313" key="2">
    <source>
        <dbReference type="Proteomes" id="UP000471640"/>
    </source>
</evidence>
<keyword evidence="2" id="KW-1185">Reference proteome</keyword>
<dbReference type="Proteomes" id="UP000471640">
    <property type="component" value="Unassembled WGS sequence"/>
</dbReference>
<protein>
    <submittedName>
        <fullName evidence="1">Uncharacterized protein</fullName>
    </submittedName>
</protein>
<reference evidence="2" key="1">
    <citation type="journal article" date="2020" name="Microbiol. Resour. Announc.">
        <title>Draft Genome Sequences of Thiorhodococcus mannitoliphagus and Thiorhodococcus minor, Purple Sulfur Photosynthetic Bacteria in the Gammaproteobacterial Family Chromatiaceae.</title>
        <authorList>
            <person name="Aviles F.A."/>
            <person name="Meyer T.E."/>
            <person name="Kyndt J.A."/>
        </authorList>
    </citation>
    <scope>NUCLEOTIDE SEQUENCE [LARGE SCALE GENOMIC DNA]</scope>
    <source>
        <strain evidence="2">DSM 18266</strain>
    </source>
</reference>
<reference evidence="1 2" key="2">
    <citation type="submission" date="2020-02" db="EMBL/GenBank/DDBJ databases">
        <title>Genome sequences of Thiorhodococcus mannitoliphagus and Thiorhodococcus minor, purple sulfur photosynthetic bacteria in the gammaproteobacterial family, Chromatiaceae.</title>
        <authorList>
            <person name="Aviles F.A."/>
            <person name="Meyer T.E."/>
            <person name="Kyndt J.A."/>
        </authorList>
    </citation>
    <scope>NUCLEOTIDE SEQUENCE [LARGE SCALE GENOMIC DNA]</scope>
    <source>
        <strain evidence="1 2">DSM 18266</strain>
    </source>
</reference>
<dbReference type="EMBL" id="JAAIJR010000103">
    <property type="protein sequence ID" value="NEX22494.1"/>
    <property type="molecule type" value="Genomic_DNA"/>
</dbReference>
<dbReference type="AlphaFoldDB" id="A0A6P1E391"/>
<comment type="caution">
    <text evidence="1">The sequence shown here is derived from an EMBL/GenBank/DDBJ whole genome shotgun (WGS) entry which is preliminary data.</text>
</comment>
<accession>A0A6P1E391</accession>
<dbReference type="RefSeq" id="WP_164655587.1">
    <property type="nucleotide sequence ID" value="NZ_JAAIJR010000103.1"/>
</dbReference>
<sequence>MGEGVAASLAAIDLPGAASGHSAFDRRAAERRARGYLRALGVSRESESQALLEQAMKRMELRAALGRLGEPLEAAVEEVHALLDQWLLSELGLNADPDALSAARAAVLGGDVPGWTARWAGLSGEPLAERIRAARVTAVPEPAPLQMEPSRIELCCYRLGLRLIAKIGRLLGLRGKRASSG</sequence>
<organism evidence="1 2">
    <name type="scientific">Thiorhodococcus mannitoliphagus</name>
    <dbReference type="NCBI Taxonomy" id="329406"/>
    <lineage>
        <taxon>Bacteria</taxon>
        <taxon>Pseudomonadati</taxon>
        <taxon>Pseudomonadota</taxon>
        <taxon>Gammaproteobacteria</taxon>
        <taxon>Chromatiales</taxon>
        <taxon>Chromatiaceae</taxon>
        <taxon>Thiorhodococcus</taxon>
    </lineage>
</organism>
<gene>
    <name evidence="1" type="ORF">G3480_19645</name>
</gene>
<proteinExistence type="predicted"/>
<evidence type="ECO:0000313" key="1">
    <source>
        <dbReference type="EMBL" id="NEX22494.1"/>
    </source>
</evidence>
<name>A0A6P1E391_9GAMM</name>